<dbReference type="Proteomes" id="UP001500755">
    <property type="component" value="Unassembled WGS sequence"/>
</dbReference>
<organism evidence="2 3">
    <name type="scientific">Brevibacterium samyangense</name>
    <dbReference type="NCBI Taxonomy" id="366888"/>
    <lineage>
        <taxon>Bacteria</taxon>
        <taxon>Bacillati</taxon>
        <taxon>Actinomycetota</taxon>
        <taxon>Actinomycetes</taxon>
        <taxon>Micrococcales</taxon>
        <taxon>Brevibacteriaceae</taxon>
        <taxon>Brevibacterium</taxon>
    </lineage>
</organism>
<sequence>MGVCRTDVCEHVFAPVPVLGDLDGGRAGGGADMAEVHDVDRIRVPDPRLVCEIGTRRERIPWSQRCGSPTDHTLTKLRSSQ</sequence>
<protein>
    <submittedName>
        <fullName evidence="2">Uncharacterized protein</fullName>
    </submittedName>
</protein>
<proteinExistence type="predicted"/>
<dbReference type="EMBL" id="BAAANO010000050">
    <property type="protein sequence ID" value="GAA2016390.1"/>
    <property type="molecule type" value="Genomic_DNA"/>
</dbReference>
<evidence type="ECO:0000313" key="2">
    <source>
        <dbReference type="EMBL" id="GAA2016390.1"/>
    </source>
</evidence>
<name>A0ABN2TR18_9MICO</name>
<gene>
    <name evidence="2" type="ORF">GCM10009755_29910</name>
</gene>
<reference evidence="2 3" key="1">
    <citation type="journal article" date="2019" name="Int. J. Syst. Evol. Microbiol.">
        <title>The Global Catalogue of Microorganisms (GCM) 10K type strain sequencing project: providing services to taxonomists for standard genome sequencing and annotation.</title>
        <authorList>
            <consortium name="The Broad Institute Genomics Platform"/>
            <consortium name="The Broad Institute Genome Sequencing Center for Infectious Disease"/>
            <person name="Wu L."/>
            <person name="Ma J."/>
        </authorList>
    </citation>
    <scope>NUCLEOTIDE SEQUENCE [LARGE SCALE GENOMIC DNA]</scope>
    <source>
        <strain evidence="2 3">JCM 14546</strain>
    </source>
</reference>
<keyword evidence="3" id="KW-1185">Reference proteome</keyword>
<feature type="region of interest" description="Disordered" evidence="1">
    <location>
        <begin position="62"/>
        <end position="81"/>
    </location>
</feature>
<comment type="caution">
    <text evidence="2">The sequence shown here is derived from an EMBL/GenBank/DDBJ whole genome shotgun (WGS) entry which is preliminary data.</text>
</comment>
<evidence type="ECO:0000313" key="3">
    <source>
        <dbReference type="Proteomes" id="UP001500755"/>
    </source>
</evidence>
<accession>A0ABN2TR18</accession>
<evidence type="ECO:0000256" key="1">
    <source>
        <dbReference type="SAM" id="MobiDB-lite"/>
    </source>
</evidence>
<feature type="compositionally biased region" description="Polar residues" evidence="1">
    <location>
        <begin position="65"/>
        <end position="81"/>
    </location>
</feature>